<evidence type="ECO:0000256" key="11">
    <source>
        <dbReference type="ARBA" id="ARBA00049375"/>
    </source>
</evidence>
<evidence type="ECO:0000256" key="1">
    <source>
        <dbReference type="ARBA" id="ARBA00005015"/>
    </source>
</evidence>
<feature type="binding site" evidence="13">
    <location>
        <begin position="92"/>
        <end position="102"/>
    </location>
    <ligand>
        <name>ATP</name>
        <dbReference type="ChEBI" id="CHEBI:30616"/>
    </ligand>
</feature>
<keyword evidence="9 13" id="KW-0418">Kinase</keyword>
<dbReference type="NCBIfam" id="TIGR00191">
    <property type="entry name" value="thrB"/>
    <property type="match status" value="1"/>
</dbReference>
<dbReference type="Gene3D" id="3.30.230.10">
    <property type="match status" value="1"/>
</dbReference>
<evidence type="ECO:0000256" key="13">
    <source>
        <dbReference type="HAMAP-Rule" id="MF_00384"/>
    </source>
</evidence>
<dbReference type="InterPro" id="IPR013750">
    <property type="entry name" value="GHMP_kinase_C_dom"/>
</dbReference>
<organism evidence="16 17">
    <name type="scientific">Bacillus mesophilus</name>
    <dbReference type="NCBI Taxonomy" id="1808955"/>
    <lineage>
        <taxon>Bacteria</taxon>
        <taxon>Bacillati</taxon>
        <taxon>Bacillota</taxon>
        <taxon>Bacilli</taxon>
        <taxon>Bacillales</taxon>
        <taxon>Bacillaceae</taxon>
        <taxon>Bacillus</taxon>
    </lineage>
</organism>
<comment type="pathway">
    <text evidence="1 13">Amino-acid biosynthesis; L-threonine biosynthesis; L-threonine from L-aspartate: step 4/5.</text>
</comment>
<sequence>MIIMEKFDVIVRVPGSTANLGSGFDCIGMALQLYTTIRMKKAHDPIIKLKGNNLEGISTNPDNLVYKVAQLIFNKANIECPNFEIEIESEIPLTRGLGSSAAAIVGAMAAANVLAGNPFKTSELYQFATELEGHPDNVGSSLLGGIVIGTWDQSKVSYIRVLPPKDIKAVVAIPNFELSTKLARDVLPNFYSMRDTVHAISHSALLASALVSGDTSVLYEAMKDRIHQPYRTNLIPGMDILLENSQQYGALGIALSGAGPTIIALTNKENKRLEDYMHTVLLEHGVSSSITTLKPDVDGITIQSFVNNL</sequence>
<evidence type="ECO:0000256" key="3">
    <source>
        <dbReference type="ARBA" id="ARBA00012078"/>
    </source>
</evidence>
<dbReference type="InterPro" id="IPR036554">
    <property type="entry name" value="GHMP_kinase_C_sf"/>
</dbReference>
<evidence type="ECO:0000256" key="6">
    <source>
        <dbReference type="ARBA" id="ARBA00022679"/>
    </source>
</evidence>
<keyword evidence="13" id="KW-0963">Cytoplasm</keyword>
<feature type="domain" description="GHMP kinase N-terminal" evidence="14">
    <location>
        <begin position="63"/>
        <end position="145"/>
    </location>
</feature>
<keyword evidence="6 13" id="KW-0808">Transferase</keyword>
<dbReference type="PANTHER" id="PTHR20861:SF1">
    <property type="entry name" value="HOMOSERINE KINASE"/>
    <property type="match status" value="1"/>
</dbReference>
<reference evidence="16 17" key="1">
    <citation type="submission" date="2020-02" db="EMBL/GenBank/DDBJ databases">
        <title>Bacillus aquiflavi sp. nov., isolated from yellow water of strong flavor Chinese baijiu in Yibin region of China.</title>
        <authorList>
            <person name="Xie J."/>
        </authorList>
    </citation>
    <scope>NUCLEOTIDE SEQUENCE [LARGE SCALE GENOMIC DNA]</scope>
    <source>
        <strain evidence="16 17">SA4</strain>
    </source>
</reference>
<dbReference type="EC" id="2.7.1.39" evidence="3 13"/>
<evidence type="ECO:0000256" key="8">
    <source>
        <dbReference type="ARBA" id="ARBA00022741"/>
    </source>
</evidence>
<evidence type="ECO:0000256" key="12">
    <source>
        <dbReference type="ARBA" id="ARBA00049954"/>
    </source>
</evidence>
<dbReference type="InterPro" id="IPR006203">
    <property type="entry name" value="GHMP_knse_ATP-bd_CS"/>
</dbReference>
<keyword evidence="10 13" id="KW-0067">ATP-binding</keyword>
<gene>
    <name evidence="13" type="primary">thrB</name>
    <name evidence="16" type="ORF">G4D63_13175</name>
</gene>
<dbReference type="EMBL" id="JAAIWM010000004">
    <property type="protein sequence ID" value="NEY72682.1"/>
    <property type="molecule type" value="Genomic_DNA"/>
</dbReference>
<dbReference type="GO" id="GO:0005524">
    <property type="term" value="F:ATP binding"/>
    <property type="evidence" value="ECO:0007669"/>
    <property type="project" value="UniProtKB-UniRule"/>
</dbReference>
<evidence type="ECO:0000256" key="5">
    <source>
        <dbReference type="ARBA" id="ARBA00022605"/>
    </source>
</evidence>
<keyword evidence="5 13" id="KW-0028">Amino-acid biosynthesis</keyword>
<evidence type="ECO:0000256" key="4">
    <source>
        <dbReference type="ARBA" id="ARBA00017858"/>
    </source>
</evidence>
<comment type="subcellular location">
    <subcellularLocation>
        <location evidence="13">Cytoplasm</location>
    </subcellularLocation>
</comment>
<dbReference type="PROSITE" id="PS00627">
    <property type="entry name" value="GHMP_KINASES_ATP"/>
    <property type="match status" value="1"/>
</dbReference>
<evidence type="ECO:0000259" key="15">
    <source>
        <dbReference type="Pfam" id="PF08544"/>
    </source>
</evidence>
<dbReference type="PRINTS" id="PR00958">
    <property type="entry name" value="HOMSERKINASE"/>
</dbReference>
<comment type="function">
    <text evidence="12 13">Catalyzes the ATP-dependent phosphorylation of L-homoserine to L-homoserine phosphate.</text>
</comment>
<dbReference type="InterPro" id="IPR006204">
    <property type="entry name" value="GHMP_kinase_N_dom"/>
</dbReference>
<dbReference type="PANTHER" id="PTHR20861">
    <property type="entry name" value="HOMOSERINE/4-DIPHOSPHOCYTIDYL-2-C-METHYL-D-ERYTHRITOL KINASE"/>
    <property type="match status" value="1"/>
</dbReference>
<evidence type="ECO:0000256" key="10">
    <source>
        <dbReference type="ARBA" id="ARBA00022840"/>
    </source>
</evidence>
<name>A0A6M0Q8J3_9BACI</name>
<comment type="catalytic activity">
    <reaction evidence="11 13">
        <text>L-homoserine + ATP = O-phospho-L-homoserine + ADP + H(+)</text>
        <dbReference type="Rhea" id="RHEA:13985"/>
        <dbReference type="ChEBI" id="CHEBI:15378"/>
        <dbReference type="ChEBI" id="CHEBI:30616"/>
        <dbReference type="ChEBI" id="CHEBI:57476"/>
        <dbReference type="ChEBI" id="CHEBI:57590"/>
        <dbReference type="ChEBI" id="CHEBI:456216"/>
        <dbReference type="EC" id="2.7.1.39"/>
    </reaction>
</comment>
<dbReference type="NCBIfam" id="NF002288">
    <property type="entry name" value="PRK01212.1-4"/>
    <property type="match status" value="1"/>
</dbReference>
<keyword evidence="17" id="KW-1185">Reference proteome</keyword>
<evidence type="ECO:0000313" key="16">
    <source>
        <dbReference type="EMBL" id="NEY72682.1"/>
    </source>
</evidence>
<evidence type="ECO:0000259" key="14">
    <source>
        <dbReference type="Pfam" id="PF00288"/>
    </source>
</evidence>
<evidence type="ECO:0000256" key="7">
    <source>
        <dbReference type="ARBA" id="ARBA00022697"/>
    </source>
</evidence>
<dbReference type="InterPro" id="IPR020568">
    <property type="entry name" value="Ribosomal_Su5_D2-typ_SF"/>
</dbReference>
<comment type="similarity">
    <text evidence="2 13">Belongs to the GHMP kinase family. Homoserine kinase subfamily.</text>
</comment>
<dbReference type="AlphaFoldDB" id="A0A6M0Q8J3"/>
<dbReference type="GO" id="GO:0005737">
    <property type="term" value="C:cytoplasm"/>
    <property type="evidence" value="ECO:0007669"/>
    <property type="project" value="UniProtKB-SubCell"/>
</dbReference>
<dbReference type="InterPro" id="IPR014721">
    <property type="entry name" value="Ribsml_uS5_D2-typ_fold_subgr"/>
</dbReference>
<comment type="caution">
    <text evidence="16">The sequence shown here is derived from an EMBL/GenBank/DDBJ whole genome shotgun (WGS) entry which is preliminary data.</text>
</comment>
<dbReference type="SUPFAM" id="SSF54211">
    <property type="entry name" value="Ribosomal protein S5 domain 2-like"/>
    <property type="match status" value="1"/>
</dbReference>
<dbReference type="GO" id="GO:0004413">
    <property type="term" value="F:homoserine kinase activity"/>
    <property type="evidence" value="ECO:0007669"/>
    <property type="project" value="UniProtKB-UniRule"/>
</dbReference>
<evidence type="ECO:0000256" key="9">
    <source>
        <dbReference type="ARBA" id="ARBA00022777"/>
    </source>
</evidence>
<dbReference type="Pfam" id="PF08544">
    <property type="entry name" value="GHMP_kinases_C"/>
    <property type="match status" value="1"/>
</dbReference>
<dbReference type="Pfam" id="PF00288">
    <property type="entry name" value="GHMP_kinases_N"/>
    <property type="match status" value="1"/>
</dbReference>
<accession>A0A6M0Q8J3</accession>
<evidence type="ECO:0000256" key="2">
    <source>
        <dbReference type="ARBA" id="ARBA00007370"/>
    </source>
</evidence>
<evidence type="ECO:0000313" key="17">
    <source>
        <dbReference type="Proteomes" id="UP000481043"/>
    </source>
</evidence>
<dbReference type="SUPFAM" id="SSF55060">
    <property type="entry name" value="GHMP Kinase, C-terminal domain"/>
    <property type="match status" value="1"/>
</dbReference>
<dbReference type="GO" id="GO:0009088">
    <property type="term" value="P:threonine biosynthetic process"/>
    <property type="evidence" value="ECO:0007669"/>
    <property type="project" value="UniProtKB-UniRule"/>
</dbReference>
<protein>
    <recommendedName>
        <fullName evidence="4 13">Homoserine kinase</fullName>
        <shortName evidence="13">HK</shortName>
        <shortName evidence="13">HSK</shortName>
        <ecNumber evidence="3 13">2.7.1.39</ecNumber>
    </recommendedName>
</protein>
<dbReference type="PIRSF" id="PIRSF000676">
    <property type="entry name" value="Homoser_kin"/>
    <property type="match status" value="1"/>
</dbReference>
<dbReference type="Proteomes" id="UP000481043">
    <property type="component" value="Unassembled WGS sequence"/>
</dbReference>
<dbReference type="InterPro" id="IPR000870">
    <property type="entry name" value="Homoserine_kinase"/>
</dbReference>
<dbReference type="UniPathway" id="UPA00050">
    <property type="reaction ID" value="UER00064"/>
</dbReference>
<dbReference type="HAMAP" id="MF_00384">
    <property type="entry name" value="Homoser_kinase"/>
    <property type="match status" value="1"/>
</dbReference>
<feature type="domain" description="GHMP kinase C-terminal" evidence="15">
    <location>
        <begin position="207"/>
        <end position="270"/>
    </location>
</feature>
<proteinExistence type="inferred from homology"/>
<dbReference type="Gene3D" id="3.30.70.890">
    <property type="entry name" value="GHMP kinase, C-terminal domain"/>
    <property type="match status" value="1"/>
</dbReference>
<keyword evidence="8 13" id="KW-0547">Nucleotide-binding</keyword>
<keyword evidence="7 13" id="KW-0791">Threonine biosynthesis</keyword>